<reference evidence="4" key="1">
    <citation type="submission" date="2020-04" db="EMBL/GenBank/DDBJ databases">
        <title>Draft genome resource of the tomato pathogen Pseudocercospora fuligena.</title>
        <authorList>
            <person name="Zaccaron A."/>
        </authorList>
    </citation>
    <scope>NUCLEOTIDE SEQUENCE</scope>
    <source>
        <strain evidence="4">PF001</strain>
    </source>
</reference>
<keyword evidence="2" id="KW-0472">Membrane</keyword>
<dbReference type="GO" id="GO:0004674">
    <property type="term" value="F:protein serine/threonine kinase activity"/>
    <property type="evidence" value="ECO:0007669"/>
    <property type="project" value="TreeGrafter"/>
</dbReference>
<keyword evidence="5" id="KW-1185">Reference proteome</keyword>
<dbReference type="EMBL" id="JABCIY010000228">
    <property type="protein sequence ID" value="KAF7187457.1"/>
    <property type="molecule type" value="Genomic_DNA"/>
</dbReference>
<dbReference type="GO" id="GO:0005524">
    <property type="term" value="F:ATP binding"/>
    <property type="evidence" value="ECO:0007669"/>
    <property type="project" value="InterPro"/>
</dbReference>
<name>A0A8H6RBH5_9PEZI</name>
<dbReference type="InterPro" id="IPR011009">
    <property type="entry name" value="Kinase-like_dom_sf"/>
</dbReference>
<protein>
    <submittedName>
        <fullName evidence="4">Mitogen-activated protein kinase kinase 2</fullName>
    </submittedName>
</protein>
<dbReference type="PANTHER" id="PTHR24359">
    <property type="entry name" value="SERINE/THREONINE-PROTEIN KINASE SBK1"/>
    <property type="match status" value="1"/>
</dbReference>
<feature type="transmembrane region" description="Helical" evidence="2">
    <location>
        <begin position="500"/>
        <end position="524"/>
    </location>
</feature>
<accession>A0A8H6RBH5</accession>
<dbReference type="InterPro" id="IPR000719">
    <property type="entry name" value="Prot_kinase_dom"/>
</dbReference>
<evidence type="ECO:0000313" key="5">
    <source>
        <dbReference type="Proteomes" id="UP000660729"/>
    </source>
</evidence>
<feature type="region of interest" description="Disordered" evidence="1">
    <location>
        <begin position="1194"/>
        <end position="1219"/>
    </location>
</feature>
<feature type="compositionally biased region" description="Low complexity" evidence="1">
    <location>
        <begin position="1060"/>
        <end position="1079"/>
    </location>
</feature>
<evidence type="ECO:0000256" key="1">
    <source>
        <dbReference type="SAM" id="MobiDB-lite"/>
    </source>
</evidence>
<feature type="compositionally biased region" description="Polar residues" evidence="1">
    <location>
        <begin position="1194"/>
        <end position="1206"/>
    </location>
</feature>
<dbReference type="PANTHER" id="PTHR24359:SF1">
    <property type="entry name" value="INHIBITOR OF NUCLEAR FACTOR KAPPA-B KINASE EPSILON SUBUNIT HOMOLOG 1-RELATED"/>
    <property type="match status" value="1"/>
</dbReference>
<keyword evidence="2" id="KW-0812">Transmembrane</keyword>
<dbReference type="SMART" id="SM00220">
    <property type="entry name" value="S_TKc"/>
    <property type="match status" value="1"/>
</dbReference>
<keyword evidence="4" id="KW-0808">Transferase</keyword>
<dbReference type="Pfam" id="PF26616">
    <property type="entry name" value="CorA-like"/>
    <property type="match status" value="1"/>
</dbReference>
<sequence>MLKVDELRAAVADADNFLTKDRTGLVHQHTLDSLRSQLKNRSKSLFGPTAEVDILELDSHAHDYVESTARSSDQLKDGLLRPLRQHRNDPIQRLIFVKAPHSRAPLKISQRMLLELFAYHQVSPAFLEFVFPFGNQHYVRDVFSGFRSQTHRDTPKPSLVVSELNRSGRHIDLCYNLKSVECDFESTQPWAIRQCSLHHRFDLISEQSTWIVLKANKVIQRAIRSQLFQAKVEETAIDAFATSIAIHRVVTDWACENWHWYIGSLEETLQDKTRRLLVLSVEYNAAEHSPTNPSPSIPSPCTPSRSSTWQSMGHSFRRVTSWKTIKDDATLIPTDASFDLLPLSQDVSLQQPSAALDEFSFSDLQRIQNIEDKANEALLILKMNAQVIAELNREYGSLSDHSRPLIDVVNRSRSQLEDFRRHLAGNVQDLLMQHSRLEALIRVCADRKSLLQGILQYRSMQLSRDLAIKTHYSTINMENMTTQMHDIAKKTLVETVSMRIITVVTLLFLPGTFISTLMSTPIVAFKDGAVGFSGQNIGSGALKLYLIVSLPLMSITLLAWGFMIWREKHRVKKLGQNLAGQLSPDRTFIPAAVVEDYLREGKYWRARKLLQEVCDSEEDARAVADDYPRIFCILAELGRRKARLIKQFVRNPSFSDTRLPFGDASRPPRSFPADPNDASFYEKFYKAQWKYCAPELRAHTRLDWPDEYILPFTHLKRKDEGHDAKVYRAEIHIAHDKLSSRPSETQCYALKSFRKSGEGTQAHERETTAFTHITNLGSRQTPGLITYYSSFTHLGTFNIILEFAEVGNLEEFYESAIRPVGGEQIINFWENLFDTTKALFTIHESYLGQRASGNHLLPQGWHHDLKPANILVSHCNRRLYPYCFKIADLGLAHFKTVIEGDDEAEVRARFGTRTYGPPECYAPSSFTTNQKHDVKRSIDIWSLGCVYSEAAVWLVQGKEMLQEYRSQRETETHGLRRSFRDGACFHDGTKRLNCVDTRHREVQNAARTEDYVTRKVLEIMVKEMLHHRPDRRPHASQLDGKAETVVEDARSELDRAKAISTPQPRQQPTPSQSPVSEQSAAPGADDMPSNGSRIYANGPMILDDLNRVFSSPSASRANTEHGYPTTIEVGDSLPMPSELQEIPEDVVVGQVANWTQDIPMVGQHREPRQLSQQVQTQLASLPSLTTGRARNHTVDSITPRDTSGNTVRHDRQPRSKLPHCSRAQIQAWYDAQKSKRSNAPLPHAENMSSLRDRDHVFIVDDSATMKKHWPDVIELIRVLAYMTKSMDPDGIELYYLRTGASAKFKHSSDLVRSVEHHAATGDTSLDQVFDSYLRKYCKTIDKSKSWKGVFNKLKPCSVYVLTDGVLAAGNHEQGREAIRILVDDLIAHKLPRFQIGVQFISFRNDENGLKLLVGLDTLKMSQGLKLDIIDTEPANGNVWKMLLGAINAKYDNDDVAGDGLEDAG</sequence>
<dbReference type="PROSITE" id="PS50011">
    <property type="entry name" value="PROTEIN_KINASE_DOM"/>
    <property type="match status" value="1"/>
</dbReference>
<dbReference type="Proteomes" id="UP000660729">
    <property type="component" value="Unassembled WGS sequence"/>
</dbReference>
<comment type="caution">
    <text evidence="4">The sequence shown here is derived from an EMBL/GenBank/DDBJ whole genome shotgun (WGS) entry which is preliminary data.</text>
</comment>
<evidence type="ECO:0000313" key="4">
    <source>
        <dbReference type="EMBL" id="KAF7187457.1"/>
    </source>
</evidence>
<dbReference type="OrthoDB" id="5396681at2759"/>
<dbReference type="InterPro" id="IPR058257">
    <property type="entry name" value="CorA-like_dom"/>
</dbReference>
<evidence type="ECO:0000259" key="3">
    <source>
        <dbReference type="PROSITE" id="PS50011"/>
    </source>
</evidence>
<keyword evidence="4" id="KW-0418">Kinase</keyword>
<dbReference type="SUPFAM" id="SSF56112">
    <property type="entry name" value="Protein kinase-like (PK-like)"/>
    <property type="match status" value="1"/>
</dbReference>
<proteinExistence type="predicted"/>
<dbReference type="Gene3D" id="1.10.510.10">
    <property type="entry name" value="Transferase(Phosphotransferase) domain 1"/>
    <property type="match status" value="1"/>
</dbReference>
<feature type="region of interest" description="Disordered" evidence="1">
    <location>
        <begin position="287"/>
        <end position="309"/>
    </location>
</feature>
<feature type="compositionally biased region" description="Basic and acidic residues" evidence="1">
    <location>
        <begin position="1040"/>
        <end position="1057"/>
    </location>
</feature>
<organism evidence="4 5">
    <name type="scientific">Pseudocercospora fuligena</name>
    <dbReference type="NCBI Taxonomy" id="685502"/>
    <lineage>
        <taxon>Eukaryota</taxon>
        <taxon>Fungi</taxon>
        <taxon>Dikarya</taxon>
        <taxon>Ascomycota</taxon>
        <taxon>Pezizomycotina</taxon>
        <taxon>Dothideomycetes</taxon>
        <taxon>Dothideomycetidae</taxon>
        <taxon>Mycosphaerellales</taxon>
        <taxon>Mycosphaerellaceae</taxon>
        <taxon>Pseudocercospora</taxon>
    </lineage>
</organism>
<feature type="region of interest" description="Disordered" evidence="1">
    <location>
        <begin position="1025"/>
        <end position="1097"/>
    </location>
</feature>
<feature type="transmembrane region" description="Helical" evidence="2">
    <location>
        <begin position="544"/>
        <end position="565"/>
    </location>
</feature>
<feature type="compositionally biased region" description="Pro residues" evidence="1">
    <location>
        <begin position="292"/>
        <end position="301"/>
    </location>
</feature>
<evidence type="ECO:0000256" key="2">
    <source>
        <dbReference type="SAM" id="Phobius"/>
    </source>
</evidence>
<keyword evidence="2" id="KW-1133">Transmembrane helix</keyword>
<gene>
    <name evidence="4" type="ORF">HII31_11197</name>
</gene>
<dbReference type="Pfam" id="PF00069">
    <property type="entry name" value="Pkinase"/>
    <property type="match status" value="1"/>
</dbReference>
<dbReference type="CDD" id="cd00180">
    <property type="entry name" value="PKc"/>
    <property type="match status" value="1"/>
</dbReference>
<feature type="domain" description="Protein kinase" evidence="3">
    <location>
        <begin position="712"/>
        <end position="1046"/>
    </location>
</feature>